<dbReference type="EMBL" id="CAFAAQ010000046">
    <property type="protein sequence ID" value="CAB4803317.1"/>
    <property type="molecule type" value="Genomic_DNA"/>
</dbReference>
<dbReference type="SUPFAM" id="SSF158997">
    <property type="entry name" value="Trm112p-like"/>
    <property type="match status" value="1"/>
</dbReference>
<evidence type="ECO:0000313" key="4">
    <source>
        <dbReference type="EMBL" id="CAB5034402.1"/>
    </source>
</evidence>
<dbReference type="Gene3D" id="2.20.25.10">
    <property type="match status" value="1"/>
</dbReference>
<gene>
    <name evidence="1" type="ORF">UFOPK2582_00757</name>
    <name evidence="2" type="ORF">UFOPK3046_00693</name>
    <name evidence="3" type="ORF">UFOPK3914_02285</name>
    <name evidence="4" type="ORF">UFOPK4173_00972</name>
    <name evidence="5" type="ORF">UFOPK4354_01497</name>
</gene>
<dbReference type="AlphaFoldDB" id="A0A6J7PE10"/>
<dbReference type="PANTHER" id="PTHR33505">
    <property type="entry name" value="ZGC:162634"/>
    <property type="match status" value="1"/>
</dbReference>
<organism evidence="3">
    <name type="scientific">freshwater metagenome</name>
    <dbReference type="NCBI Taxonomy" id="449393"/>
    <lineage>
        <taxon>unclassified sequences</taxon>
        <taxon>metagenomes</taxon>
        <taxon>ecological metagenomes</taxon>
    </lineage>
</organism>
<dbReference type="EMBL" id="CAFBQW010000194">
    <property type="protein sequence ID" value="CAB5068421.1"/>
    <property type="molecule type" value="Genomic_DNA"/>
</dbReference>
<dbReference type="GO" id="GO:0005829">
    <property type="term" value="C:cytosol"/>
    <property type="evidence" value="ECO:0007669"/>
    <property type="project" value="TreeGrafter"/>
</dbReference>
<protein>
    <submittedName>
        <fullName evidence="3">Unannotated protein</fullName>
    </submittedName>
</protein>
<evidence type="ECO:0000313" key="3">
    <source>
        <dbReference type="EMBL" id="CAB5003311.1"/>
    </source>
</evidence>
<dbReference type="HAMAP" id="MF_01187">
    <property type="entry name" value="UPF0434"/>
    <property type="match status" value="1"/>
</dbReference>
<proteinExistence type="inferred from homology"/>
<dbReference type="EMBL" id="CAEZXS010000073">
    <property type="protein sequence ID" value="CAB4697338.1"/>
    <property type="molecule type" value="Genomic_DNA"/>
</dbReference>
<dbReference type="EMBL" id="CAFBPW010000099">
    <property type="protein sequence ID" value="CAB5034402.1"/>
    <property type="molecule type" value="Genomic_DNA"/>
</dbReference>
<evidence type="ECO:0000313" key="5">
    <source>
        <dbReference type="EMBL" id="CAB5068421.1"/>
    </source>
</evidence>
<dbReference type="PANTHER" id="PTHR33505:SF4">
    <property type="entry name" value="PROTEIN PREY, MITOCHONDRIAL"/>
    <property type="match status" value="1"/>
</dbReference>
<dbReference type="EMBL" id="CAFBOG010000356">
    <property type="protein sequence ID" value="CAB5003311.1"/>
    <property type="molecule type" value="Genomic_DNA"/>
</dbReference>
<reference evidence="3" key="1">
    <citation type="submission" date="2020-05" db="EMBL/GenBank/DDBJ databases">
        <authorList>
            <person name="Chiriac C."/>
            <person name="Salcher M."/>
            <person name="Ghai R."/>
            <person name="Kavagutti S V."/>
        </authorList>
    </citation>
    <scope>NUCLEOTIDE SEQUENCE</scope>
</reference>
<accession>A0A6J7PE10</accession>
<evidence type="ECO:0000313" key="2">
    <source>
        <dbReference type="EMBL" id="CAB4803317.1"/>
    </source>
</evidence>
<dbReference type="InterPro" id="IPR005651">
    <property type="entry name" value="Trm112-like"/>
</dbReference>
<dbReference type="Pfam" id="PF03966">
    <property type="entry name" value="Trm112p"/>
    <property type="match status" value="1"/>
</dbReference>
<sequence length="82" mass="9048">MSTAEQLDPRLLEILACPQDKGPLLYFADEQLLFNPRLNQSYAVRDGIPVMLIDQASTVDQAEADRLAAKAKAEGIQPTFSE</sequence>
<name>A0A6J7PE10_9ZZZZ</name>
<evidence type="ECO:0000313" key="1">
    <source>
        <dbReference type="EMBL" id="CAB4697338.1"/>
    </source>
</evidence>